<organism evidence="1">
    <name type="scientific">viral metagenome</name>
    <dbReference type="NCBI Taxonomy" id="1070528"/>
    <lineage>
        <taxon>unclassified sequences</taxon>
        <taxon>metagenomes</taxon>
        <taxon>organismal metagenomes</taxon>
    </lineage>
</organism>
<evidence type="ECO:0000313" key="1">
    <source>
        <dbReference type="EMBL" id="QHT80496.1"/>
    </source>
</evidence>
<dbReference type="AlphaFoldDB" id="A0A6C0HK54"/>
<proteinExistence type="predicted"/>
<sequence length="100" mass="11247">MTEHICCRCEQTLLPNEHMCGGGYGGVVCTKHRSCISCWFDEAPILGKRNEEPDHTKNIAFVNKPFHTRKVKCPGCFNQLLPYVLPEKLKVGDDGIIDLT</sequence>
<protein>
    <submittedName>
        <fullName evidence="1">Uncharacterized protein</fullName>
    </submittedName>
</protein>
<reference evidence="1" key="1">
    <citation type="journal article" date="2020" name="Nature">
        <title>Giant virus diversity and host interactions through global metagenomics.</title>
        <authorList>
            <person name="Schulz F."/>
            <person name="Roux S."/>
            <person name="Paez-Espino D."/>
            <person name="Jungbluth S."/>
            <person name="Walsh D.A."/>
            <person name="Denef V.J."/>
            <person name="McMahon K.D."/>
            <person name="Konstantinidis K.T."/>
            <person name="Eloe-Fadrosh E.A."/>
            <person name="Kyrpides N.C."/>
            <person name="Woyke T."/>
        </authorList>
    </citation>
    <scope>NUCLEOTIDE SEQUENCE</scope>
    <source>
        <strain evidence="1">GVMAG-M-3300023184-120</strain>
    </source>
</reference>
<accession>A0A6C0HK54</accession>
<name>A0A6C0HK54_9ZZZZ</name>
<dbReference type="EMBL" id="MN739970">
    <property type="protein sequence ID" value="QHT80496.1"/>
    <property type="molecule type" value="Genomic_DNA"/>
</dbReference>